<sequence length="95" mass="10458">MAAPVPCPLIYFLVFHGLWCKDFDGRHEIGTNLKFLAGPDAPRSFKSTKVALHRLHACNSKLLAAVRMYTVVDSFSICFNMTPTKLGKTAICASV</sequence>
<proteinExistence type="predicted"/>
<name>A0A067THH4_GALM3</name>
<protein>
    <submittedName>
        <fullName evidence="1">Uncharacterized protein</fullName>
    </submittedName>
</protein>
<gene>
    <name evidence="1" type="ORF">GALMADRAFT_237979</name>
</gene>
<evidence type="ECO:0000313" key="1">
    <source>
        <dbReference type="EMBL" id="KDR82586.1"/>
    </source>
</evidence>
<organism evidence="1 2">
    <name type="scientific">Galerina marginata (strain CBS 339.88)</name>
    <dbReference type="NCBI Taxonomy" id="685588"/>
    <lineage>
        <taxon>Eukaryota</taxon>
        <taxon>Fungi</taxon>
        <taxon>Dikarya</taxon>
        <taxon>Basidiomycota</taxon>
        <taxon>Agaricomycotina</taxon>
        <taxon>Agaricomycetes</taxon>
        <taxon>Agaricomycetidae</taxon>
        <taxon>Agaricales</taxon>
        <taxon>Agaricineae</taxon>
        <taxon>Strophariaceae</taxon>
        <taxon>Galerina</taxon>
    </lineage>
</organism>
<dbReference type="Proteomes" id="UP000027222">
    <property type="component" value="Unassembled WGS sequence"/>
</dbReference>
<dbReference type="AlphaFoldDB" id="A0A067THH4"/>
<keyword evidence="2" id="KW-1185">Reference proteome</keyword>
<dbReference type="EMBL" id="KL142369">
    <property type="protein sequence ID" value="KDR82586.1"/>
    <property type="molecule type" value="Genomic_DNA"/>
</dbReference>
<dbReference type="HOGENOM" id="CLU_2372939_0_0_1"/>
<evidence type="ECO:0000313" key="2">
    <source>
        <dbReference type="Proteomes" id="UP000027222"/>
    </source>
</evidence>
<accession>A0A067THH4</accession>
<reference evidence="2" key="1">
    <citation type="journal article" date="2014" name="Proc. Natl. Acad. Sci. U.S.A.">
        <title>Extensive sampling of basidiomycete genomes demonstrates inadequacy of the white-rot/brown-rot paradigm for wood decay fungi.</title>
        <authorList>
            <person name="Riley R."/>
            <person name="Salamov A.A."/>
            <person name="Brown D.W."/>
            <person name="Nagy L.G."/>
            <person name="Floudas D."/>
            <person name="Held B.W."/>
            <person name="Levasseur A."/>
            <person name="Lombard V."/>
            <person name="Morin E."/>
            <person name="Otillar R."/>
            <person name="Lindquist E.A."/>
            <person name="Sun H."/>
            <person name="LaButti K.M."/>
            <person name="Schmutz J."/>
            <person name="Jabbour D."/>
            <person name="Luo H."/>
            <person name="Baker S.E."/>
            <person name="Pisabarro A.G."/>
            <person name="Walton J.D."/>
            <person name="Blanchette R.A."/>
            <person name="Henrissat B."/>
            <person name="Martin F."/>
            <person name="Cullen D."/>
            <person name="Hibbett D.S."/>
            <person name="Grigoriev I.V."/>
        </authorList>
    </citation>
    <scope>NUCLEOTIDE SEQUENCE [LARGE SCALE GENOMIC DNA]</scope>
    <source>
        <strain evidence="2">CBS 339.88</strain>
    </source>
</reference>